<evidence type="ECO:0000256" key="6">
    <source>
        <dbReference type="SAM" id="Phobius"/>
    </source>
</evidence>
<dbReference type="EMBL" id="FIZP01000011">
    <property type="protein sequence ID" value="CZE48856.1"/>
    <property type="molecule type" value="Genomic_DNA"/>
</dbReference>
<feature type="transmembrane region" description="Helical" evidence="6">
    <location>
        <begin position="398"/>
        <end position="420"/>
    </location>
</feature>
<evidence type="ECO:0000256" key="2">
    <source>
        <dbReference type="ARBA" id="ARBA00022475"/>
    </source>
</evidence>
<accession>A0A128EJD5</accession>
<dbReference type="Pfam" id="PF13440">
    <property type="entry name" value="Polysacc_synt_3"/>
    <property type="match status" value="1"/>
</dbReference>
<feature type="transmembrane region" description="Helical" evidence="6">
    <location>
        <begin position="12"/>
        <end position="35"/>
    </location>
</feature>
<feature type="transmembrane region" description="Helical" evidence="6">
    <location>
        <begin position="126"/>
        <end position="144"/>
    </location>
</feature>
<dbReference type="InterPro" id="IPR050833">
    <property type="entry name" value="Poly_Biosynth_Transport"/>
</dbReference>
<dbReference type="PANTHER" id="PTHR30250:SF26">
    <property type="entry name" value="PSMA PROTEIN"/>
    <property type="match status" value="1"/>
</dbReference>
<sequence>MKNERKSGVILSYVNIFLNLIVTLFYTPFVLRILGQSEFGLFSLAMSIIGYLVILDFGLGNAIIVFTSKYRARAEFDTEKTLHGTVFTIYIIMSVFAILAGVTFSLKVEYFFGKSMSIEELNTIRILFLILTLNIAITLPMNIYTAILNAYEKFTFLKVITIIRTLLMPIVILPLLFLGYKSIVMVASITIINFICLGLNFWYYRKNIGSKISIFNFKFDMLKIVCSYSFFIFLTMVVDQINWQAGNFIIGSFLGTKDVAIFSIAVLINTSFMILSTAVSGVMLPKISTMVSQGVSNSILTDEMIKIGRLQNYIIFFILSTFFIFGREFIILWAGKSYEMAYLTTMIMMIPLAIPLIQNLGLSILQAKNRFKFKAITTLVGAIFNIIISIILVPKIGIIGAALGTCFNLFIINGIIINIFYHKKIGLDMYKFWLSIIRIILPLVVLAFIIFCLYTSYKTYSILHFISFTLLYGLCYFTVSYKFCMNDYEKAILNSAFVKIGVKFKGDK</sequence>
<evidence type="ECO:0000313" key="7">
    <source>
        <dbReference type="EMBL" id="CZE48856.1"/>
    </source>
</evidence>
<keyword evidence="8" id="KW-1185">Reference proteome</keyword>
<feature type="transmembrane region" description="Helical" evidence="6">
    <location>
        <begin position="156"/>
        <end position="177"/>
    </location>
</feature>
<feature type="transmembrane region" description="Helical" evidence="6">
    <location>
        <begin position="340"/>
        <end position="361"/>
    </location>
</feature>
<evidence type="ECO:0000256" key="5">
    <source>
        <dbReference type="ARBA" id="ARBA00023136"/>
    </source>
</evidence>
<gene>
    <name evidence="7" type="ORF">ERS672216_01632</name>
</gene>
<feature type="transmembrane region" description="Helical" evidence="6">
    <location>
        <begin position="224"/>
        <end position="241"/>
    </location>
</feature>
<keyword evidence="5 6" id="KW-0472">Membrane</keyword>
<evidence type="ECO:0000256" key="3">
    <source>
        <dbReference type="ARBA" id="ARBA00022692"/>
    </source>
</evidence>
<proteinExistence type="predicted"/>
<feature type="transmembrane region" description="Helical" evidence="6">
    <location>
        <begin position="313"/>
        <end position="334"/>
    </location>
</feature>
<protein>
    <submittedName>
        <fullName evidence="7">Virulence factor MviN family protein</fullName>
    </submittedName>
</protein>
<feature type="transmembrane region" description="Helical" evidence="6">
    <location>
        <begin position="373"/>
        <end position="392"/>
    </location>
</feature>
<keyword evidence="2" id="KW-1003">Cell membrane</keyword>
<keyword evidence="4 6" id="KW-1133">Transmembrane helix</keyword>
<keyword evidence="3 6" id="KW-0812">Transmembrane</keyword>
<dbReference type="Proteomes" id="UP000069632">
    <property type="component" value="Unassembled WGS sequence"/>
</dbReference>
<evidence type="ECO:0000256" key="1">
    <source>
        <dbReference type="ARBA" id="ARBA00004651"/>
    </source>
</evidence>
<reference evidence="7 8" key="1">
    <citation type="submission" date="2016-02" db="EMBL/GenBank/DDBJ databases">
        <authorList>
            <consortium name="Pathogen Informatics"/>
        </authorList>
    </citation>
    <scope>NUCLEOTIDE SEQUENCE [LARGE SCALE GENOMIC DNA]</scope>
    <source>
        <strain evidence="7 8">RC20</strain>
    </source>
</reference>
<feature type="transmembrane region" description="Helical" evidence="6">
    <location>
        <begin position="261"/>
        <end position="284"/>
    </location>
</feature>
<feature type="transmembrane region" description="Helical" evidence="6">
    <location>
        <begin position="41"/>
        <end position="66"/>
    </location>
</feature>
<evidence type="ECO:0000313" key="8">
    <source>
        <dbReference type="Proteomes" id="UP000069632"/>
    </source>
</evidence>
<organism evidence="7 8">
    <name type="scientific">Campylobacter geochelonis</name>
    <dbReference type="NCBI Taxonomy" id="1780362"/>
    <lineage>
        <taxon>Bacteria</taxon>
        <taxon>Pseudomonadati</taxon>
        <taxon>Campylobacterota</taxon>
        <taxon>Epsilonproteobacteria</taxon>
        <taxon>Campylobacterales</taxon>
        <taxon>Campylobacteraceae</taxon>
        <taxon>Campylobacter</taxon>
    </lineage>
</organism>
<dbReference type="OrthoDB" id="580892at2"/>
<dbReference type="GO" id="GO:0005886">
    <property type="term" value="C:plasma membrane"/>
    <property type="evidence" value="ECO:0007669"/>
    <property type="project" value="UniProtKB-SubCell"/>
</dbReference>
<feature type="transmembrane region" description="Helical" evidence="6">
    <location>
        <begin position="87"/>
        <end position="106"/>
    </location>
</feature>
<feature type="transmembrane region" description="Helical" evidence="6">
    <location>
        <begin position="432"/>
        <end position="456"/>
    </location>
</feature>
<dbReference type="AlphaFoldDB" id="A0A128EJD5"/>
<evidence type="ECO:0000256" key="4">
    <source>
        <dbReference type="ARBA" id="ARBA00022989"/>
    </source>
</evidence>
<name>A0A128EJD5_9BACT</name>
<feature type="transmembrane region" description="Helical" evidence="6">
    <location>
        <begin position="462"/>
        <end position="481"/>
    </location>
</feature>
<dbReference type="RefSeq" id="WP_075540473.1">
    <property type="nucleotide sequence ID" value="NZ_CP053844.1"/>
</dbReference>
<dbReference type="PANTHER" id="PTHR30250">
    <property type="entry name" value="PST FAMILY PREDICTED COLANIC ACID TRANSPORTER"/>
    <property type="match status" value="1"/>
</dbReference>
<comment type="subcellular location">
    <subcellularLocation>
        <location evidence="1">Cell membrane</location>
        <topology evidence="1">Multi-pass membrane protein</topology>
    </subcellularLocation>
</comment>
<feature type="transmembrane region" description="Helical" evidence="6">
    <location>
        <begin position="183"/>
        <end position="203"/>
    </location>
</feature>